<organism evidence="2 3">
    <name type="scientific">Thlaspi arvense</name>
    <name type="common">Field penny-cress</name>
    <dbReference type="NCBI Taxonomy" id="13288"/>
    <lineage>
        <taxon>Eukaryota</taxon>
        <taxon>Viridiplantae</taxon>
        <taxon>Streptophyta</taxon>
        <taxon>Embryophyta</taxon>
        <taxon>Tracheophyta</taxon>
        <taxon>Spermatophyta</taxon>
        <taxon>Magnoliopsida</taxon>
        <taxon>eudicotyledons</taxon>
        <taxon>Gunneridae</taxon>
        <taxon>Pentapetalae</taxon>
        <taxon>rosids</taxon>
        <taxon>malvids</taxon>
        <taxon>Brassicales</taxon>
        <taxon>Brassicaceae</taxon>
        <taxon>Thlaspideae</taxon>
        <taxon>Thlaspi</taxon>
    </lineage>
</organism>
<dbReference type="InterPro" id="IPR045897">
    <property type="entry name" value="BPI/LBP_pln"/>
</dbReference>
<proteinExistence type="predicted"/>
<name>A0AAU9RVL1_THLAR</name>
<accession>A0AAU9RVL1</accession>
<keyword evidence="3" id="KW-1185">Reference proteome</keyword>
<gene>
    <name evidence="2" type="ORF">TAV2_LOCUS5304</name>
</gene>
<dbReference type="SUPFAM" id="SSF55394">
    <property type="entry name" value="Bactericidal permeability-increasing protein, BPI"/>
    <property type="match status" value="1"/>
</dbReference>
<dbReference type="PANTHER" id="PTHR46801">
    <property type="entry name" value="OS06G0309200 PROTEIN"/>
    <property type="match status" value="1"/>
</dbReference>
<dbReference type="Gene3D" id="3.15.10.10">
    <property type="entry name" value="Bactericidal permeability-increasing protein, domain 1"/>
    <property type="match status" value="1"/>
</dbReference>
<sequence>MLLRRESLTDMVKGMDLKTSITLIDDNGSLKIATRESDCKVKSIGIHINGERKRFLFFLVVDAFDKNIISTVENNVSNQILKKMKKLVSFLQSLPKERKIDDNVAVNLSFAGSSLLGDSSVEVEI</sequence>
<evidence type="ECO:0000259" key="1">
    <source>
        <dbReference type="Pfam" id="PF01273"/>
    </source>
</evidence>
<dbReference type="Proteomes" id="UP000836841">
    <property type="component" value="Chromosome 2"/>
</dbReference>
<evidence type="ECO:0000313" key="2">
    <source>
        <dbReference type="EMBL" id="CAH2047806.1"/>
    </source>
</evidence>
<reference evidence="2 3" key="1">
    <citation type="submission" date="2022-03" db="EMBL/GenBank/DDBJ databases">
        <authorList>
            <person name="Nunn A."/>
            <person name="Chopra R."/>
            <person name="Nunn A."/>
            <person name="Contreras Garrido A."/>
        </authorList>
    </citation>
    <scope>NUCLEOTIDE SEQUENCE [LARGE SCALE GENOMIC DNA]</scope>
</reference>
<feature type="non-terminal residue" evidence="2">
    <location>
        <position position="125"/>
    </location>
</feature>
<dbReference type="PANTHER" id="PTHR46801:SF2">
    <property type="entry name" value="LIPOPOLYSACCHARIDE-BINDING PROTEIN"/>
    <property type="match status" value="1"/>
</dbReference>
<feature type="domain" description="Lipid-binding serum glycoprotein N-terminal" evidence="1">
    <location>
        <begin position="6"/>
        <end position="85"/>
    </location>
</feature>
<evidence type="ECO:0000313" key="3">
    <source>
        <dbReference type="Proteomes" id="UP000836841"/>
    </source>
</evidence>
<dbReference type="InterPro" id="IPR017942">
    <property type="entry name" value="Lipid-bd_serum_glycop_N"/>
</dbReference>
<protein>
    <recommendedName>
        <fullName evidence="1">Lipid-binding serum glycoprotein N-terminal domain-containing protein</fullName>
    </recommendedName>
</protein>
<dbReference type="GO" id="GO:0008289">
    <property type="term" value="F:lipid binding"/>
    <property type="evidence" value="ECO:0007669"/>
    <property type="project" value="InterPro"/>
</dbReference>
<dbReference type="InterPro" id="IPR017943">
    <property type="entry name" value="Bactericidal_perm-incr_a/b_dom"/>
</dbReference>
<dbReference type="EMBL" id="OU466858">
    <property type="protein sequence ID" value="CAH2047806.1"/>
    <property type="molecule type" value="Genomic_DNA"/>
</dbReference>
<dbReference type="Pfam" id="PF01273">
    <property type="entry name" value="LBP_BPI_CETP"/>
    <property type="match status" value="1"/>
</dbReference>
<dbReference type="AlphaFoldDB" id="A0AAU9RVL1"/>